<evidence type="ECO:0000259" key="3">
    <source>
        <dbReference type="Pfam" id="PF08751"/>
    </source>
</evidence>
<organism evidence="4 5">
    <name type="scientific">Solirubrobacter pauli</name>
    <dbReference type="NCBI Taxonomy" id="166793"/>
    <lineage>
        <taxon>Bacteria</taxon>
        <taxon>Bacillati</taxon>
        <taxon>Actinomycetota</taxon>
        <taxon>Thermoleophilia</taxon>
        <taxon>Solirubrobacterales</taxon>
        <taxon>Solirubrobacteraceae</taxon>
        <taxon>Solirubrobacter</taxon>
    </lineage>
</organism>
<dbReference type="EMBL" id="RBIL01000001">
    <property type="protein sequence ID" value="RKQ92475.1"/>
    <property type="molecule type" value="Genomic_DNA"/>
</dbReference>
<dbReference type="GO" id="GO:0005524">
    <property type="term" value="F:ATP binding"/>
    <property type="evidence" value="ECO:0007669"/>
    <property type="project" value="UniProtKB-KW"/>
</dbReference>
<dbReference type="InterPro" id="IPR014059">
    <property type="entry name" value="TraI/TrwC_relax"/>
</dbReference>
<dbReference type="InterPro" id="IPR014862">
    <property type="entry name" value="TrwC"/>
</dbReference>
<proteinExistence type="predicted"/>
<dbReference type="Proteomes" id="UP000278962">
    <property type="component" value="Unassembled WGS sequence"/>
</dbReference>
<name>A0A660LE48_9ACTN</name>
<dbReference type="GO" id="GO:0003678">
    <property type="term" value="F:DNA helicase activity"/>
    <property type="evidence" value="ECO:0007669"/>
    <property type="project" value="UniProtKB-ARBA"/>
</dbReference>
<feature type="domain" description="TrwC relaxase" evidence="3">
    <location>
        <begin position="12"/>
        <end position="296"/>
    </location>
</feature>
<keyword evidence="2" id="KW-0067">ATP-binding</keyword>
<sequence>MLSIGKLAVGQADYYLEQAQGSVTRAGAVASGVEDYYLHVGEAAGTWVGDGTRALGLGGVVDALRLDRVLSGCVPASGDPLGRVVPRRVPGFDLTFSAPKSVSVLFGIGDDAMRGVIRGAHDQAVREALAYVEREAGVTRRGAGGTVPIAGRGLIWAAFRHRTSRAGDPQLHTHVLVANLVLGADGRWGTLDGRRIYAHAKTAGYLYEHRLRALLTRELGFEWEPVRNGIADVAGVAPEVRRAFSRRRAEIEAEMARRGTTTPGAAQVAALATRRAKDYRVAPEALVPEWRARAAALGLDMPAIREVVGQARTRGVEGGEVDELFARLGGHDGLTKERSTFRRREVLQAIAEGLPGGVDVGLGELERLADRFLRSERVVVLADGDRRSEVIGVEGQLVTGLATERRYSTSELLERERRVLDYADRTRGQRCGVGRENAVERALRRRPTIAGEQAEMVRRLALDGDGVAVVIGQAGTGKTFALATAREAWEGSGFRVVGAALARRAAIELEDGAGIESESIAGLLEELRKRPSRVLQRRSVLVIDEAGMVPTRALAELVDHVERAGAKLVLVGDDRQLPEIGAGGTFGALARRLPAIGLRENRRQSALWEREALSLLRDGDADGAVRRYSERGRIVSGQDDDAVRTRLVEDWWKTGDPDDAVMIAHRRRDVADLNGRAHALMRAAGVLGVEGDAGIAVGDRVVMRRNELRLGVVNGERGTVVGAEGGGLDVEIRGQRVRLDPEYVEDSVSLGYAITGHAAQGMTCGQTFVLATDGLSKEWAYVALSRGRESNRLYVTREARESAEFMPNVDGTWRPADALRDGLTRSAAHEVATAQRWRGHVIER</sequence>
<gene>
    <name evidence="4" type="ORF">C8N24_2324</name>
</gene>
<dbReference type="SUPFAM" id="SSF52540">
    <property type="entry name" value="P-loop containing nucleoside triphosphate hydrolases"/>
    <property type="match status" value="2"/>
</dbReference>
<dbReference type="Pfam" id="PF13604">
    <property type="entry name" value="AAA_30"/>
    <property type="match status" value="1"/>
</dbReference>
<protein>
    <submittedName>
        <fullName evidence="4">Conjugative relaxase-like TrwC/TraI family protein</fullName>
    </submittedName>
</protein>
<dbReference type="InterPro" id="IPR050534">
    <property type="entry name" value="Coronavir_polyprotein_1ab"/>
</dbReference>
<dbReference type="AlphaFoldDB" id="A0A660LE48"/>
<dbReference type="NCBIfam" id="TIGR02686">
    <property type="entry name" value="relax_trwC"/>
    <property type="match status" value="1"/>
</dbReference>
<evidence type="ECO:0000256" key="1">
    <source>
        <dbReference type="ARBA" id="ARBA00022741"/>
    </source>
</evidence>
<dbReference type="PANTHER" id="PTHR43788:SF6">
    <property type="entry name" value="DNA HELICASE B"/>
    <property type="match status" value="1"/>
</dbReference>
<dbReference type="SUPFAM" id="SSF55464">
    <property type="entry name" value="Origin of replication-binding domain, RBD-like"/>
    <property type="match status" value="1"/>
</dbReference>
<dbReference type="CDD" id="cd17933">
    <property type="entry name" value="DEXSc_RecD-like"/>
    <property type="match status" value="1"/>
</dbReference>
<accession>A0A660LE48</accession>
<dbReference type="OrthoDB" id="4524286at2"/>
<reference evidence="4 5" key="1">
    <citation type="submission" date="2018-10" db="EMBL/GenBank/DDBJ databases">
        <title>Genomic Encyclopedia of Archaeal and Bacterial Type Strains, Phase II (KMG-II): from individual species to whole genera.</title>
        <authorList>
            <person name="Goeker M."/>
        </authorList>
    </citation>
    <scope>NUCLEOTIDE SEQUENCE [LARGE SCALE GENOMIC DNA]</scope>
    <source>
        <strain evidence="4 5">DSM 14954</strain>
    </source>
</reference>
<dbReference type="InterPro" id="IPR027417">
    <property type="entry name" value="P-loop_NTPase"/>
</dbReference>
<dbReference type="Gene3D" id="3.40.50.300">
    <property type="entry name" value="P-loop containing nucleotide triphosphate hydrolases"/>
    <property type="match status" value="2"/>
</dbReference>
<dbReference type="PANTHER" id="PTHR43788">
    <property type="entry name" value="DNA2/NAM7 HELICASE FAMILY MEMBER"/>
    <property type="match status" value="1"/>
</dbReference>
<dbReference type="Pfam" id="PF08751">
    <property type="entry name" value="TrwC"/>
    <property type="match status" value="1"/>
</dbReference>
<comment type="caution">
    <text evidence="4">The sequence shown here is derived from an EMBL/GenBank/DDBJ whole genome shotgun (WGS) entry which is preliminary data.</text>
</comment>
<keyword evidence="1" id="KW-0547">Nucleotide-binding</keyword>
<evidence type="ECO:0000313" key="4">
    <source>
        <dbReference type="EMBL" id="RKQ92475.1"/>
    </source>
</evidence>
<dbReference type="CDD" id="cd18809">
    <property type="entry name" value="SF1_C_RecD"/>
    <property type="match status" value="1"/>
</dbReference>
<evidence type="ECO:0000256" key="2">
    <source>
        <dbReference type="ARBA" id="ARBA00022840"/>
    </source>
</evidence>
<evidence type="ECO:0000313" key="5">
    <source>
        <dbReference type="Proteomes" id="UP000278962"/>
    </source>
</evidence>
<dbReference type="Gene3D" id="2.30.30.940">
    <property type="match status" value="1"/>
</dbReference>
<dbReference type="NCBIfam" id="NF041492">
    <property type="entry name" value="MobF"/>
    <property type="match status" value="1"/>
</dbReference>
<dbReference type="RefSeq" id="WP_121250166.1">
    <property type="nucleotide sequence ID" value="NZ_RBIL01000001.1"/>
</dbReference>
<keyword evidence="5" id="KW-1185">Reference proteome</keyword>